<protein>
    <recommendedName>
        <fullName evidence="3 7">6,7-dimethyl-8-ribityllumazine synthase</fullName>
        <shortName evidence="7">DMRL synthase</shortName>
        <shortName evidence="7">LS</shortName>
        <shortName evidence="7">Lumazine synthase</shortName>
        <ecNumber evidence="3 7">2.5.1.78</ecNumber>
    </recommendedName>
</protein>
<keyword evidence="4 7" id="KW-0686">Riboflavin biosynthesis</keyword>
<comment type="function">
    <text evidence="7">Catalyzes the formation of 6,7-dimethyl-8-ribityllumazine by condensation of 5-amino-6-(D-ribitylamino)uracil with 3,4-dihydroxy-2-butanone 4-phosphate. This is the penultimate step in the biosynthesis of riboflavin.</text>
</comment>
<comment type="catalytic activity">
    <reaction evidence="6 7">
        <text>(2S)-2-hydroxy-3-oxobutyl phosphate + 5-amino-6-(D-ribitylamino)uracil = 6,7-dimethyl-8-(1-D-ribityl)lumazine + phosphate + 2 H2O + H(+)</text>
        <dbReference type="Rhea" id="RHEA:26152"/>
        <dbReference type="ChEBI" id="CHEBI:15377"/>
        <dbReference type="ChEBI" id="CHEBI:15378"/>
        <dbReference type="ChEBI" id="CHEBI:15934"/>
        <dbReference type="ChEBI" id="CHEBI:43474"/>
        <dbReference type="ChEBI" id="CHEBI:58201"/>
        <dbReference type="ChEBI" id="CHEBI:58830"/>
        <dbReference type="EC" id="2.5.1.78"/>
    </reaction>
</comment>
<gene>
    <name evidence="7" type="primary">ribH</name>
    <name evidence="8" type="ORF">GQE98_00320</name>
</gene>
<dbReference type="Pfam" id="PF00885">
    <property type="entry name" value="DMRL_synthase"/>
    <property type="match status" value="1"/>
</dbReference>
<proteinExistence type="inferred from homology"/>
<evidence type="ECO:0000256" key="6">
    <source>
        <dbReference type="ARBA" id="ARBA00048785"/>
    </source>
</evidence>
<evidence type="ECO:0000256" key="2">
    <source>
        <dbReference type="ARBA" id="ARBA00007424"/>
    </source>
</evidence>
<keyword evidence="9" id="KW-1185">Reference proteome</keyword>
<dbReference type="PANTHER" id="PTHR21058">
    <property type="entry name" value="6,7-DIMETHYL-8-RIBITYLLUMAZINE SYNTHASE DMRL SYNTHASE LUMAZINE SYNTHASE"/>
    <property type="match status" value="1"/>
</dbReference>
<feature type="binding site" evidence="7">
    <location>
        <begin position="87"/>
        <end position="89"/>
    </location>
    <ligand>
        <name>5-amino-6-(D-ribitylamino)uracil</name>
        <dbReference type="ChEBI" id="CHEBI:15934"/>
    </ligand>
</feature>
<sequence length="170" mass="19032">MKIKNTKTDNKTPDIRKSVNRIAIIQANWHKDIVHEASKSFIAELVGYGYSADAFDIHDVPGSLEIPLMAKKLSETGRYDLIMATGLIVDGGIYRHDFVSRTVLDAMMQVQLDSGVPILSVVLTPHHFQETEAHMKFFKEHFVIKGQEAANACHQTLENMLGLKELKLAS</sequence>
<dbReference type="Gene3D" id="3.40.50.960">
    <property type="entry name" value="Lumazine/riboflavin synthase"/>
    <property type="match status" value="1"/>
</dbReference>
<dbReference type="Proteomes" id="UP000476030">
    <property type="component" value="Unassembled WGS sequence"/>
</dbReference>
<evidence type="ECO:0000256" key="3">
    <source>
        <dbReference type="ARBA" id="ARBA00012664"/>
    </source>
</evidence>
<comment type="pathway">
    <text evidence="1 7">Cofactor biosynthesis; riboflavin biosynthesis; riboflavin from 2-hydroxy-3-oxobutyl phosphate and 5-amino-6-(D-ribitylamino)uracil: step 1/2.</text>
</comment>
<dbReference type="RefSeq" id="WP_161313561.1">
    <property type="nucleotide sequence ID" value="NZ_WTUW01000001.1"/>
</dbReference>
<dbReference type="SUPFAM" id="SSF52121">
    <property type="entry name" value="Lumazine synthase"/>
    <property type="match status" value="1"/>
</dbReference>
<reference evidence="8 9" key="1">
    <citation type="submission" date="2019-12" db="EMBL/GenBank/DDBJ databases">
        <title>Snethiella sp. nov. sp. isolated from sea sand.</title>
        <authorList>
            <person name="Kim J."/>
            <person name="Jeong S.E."/>
            <person name="Jung H.S."/>
            <person name="Jeon C.O."/>
        </authorList>
    </citation>
    <scope>NUCLEOTIDE SEQUENCE [LARGE SCALE GENOMIC DNA]</scope>
    <source>
        <strain evidence="8 9">DP05</strain>
    </source>
</reference>
<dbReference type="HAMAP" id="MF_00178">
    <property type="entry name" value="Lumazine_synth"/>
    <property type="match status" value="1"/>
</dbReference>
<dbReference type="NCBIfam" id="NF009084">
    <property type="entry name" value="PRK12419.1"/>
    <property type="match status" value="1"/>
</dbReference>
<evidence type="ECO:0000256" key="4">
    <source>
        <dbReference type="ARBA" id="ARBA00022619"/>
    </source>
</evidence>
<name>A0A6L8W4A8_9PROT</name>
<feature type="binding site" evidence="7">
    <location>
        <begin position="63"/>
        <end position="65"/>
    </location>
    <ligand>
        <name>5-amino-6-(D-ribitylamino)uracil</name>
        <dbReference type="ChEBI" id="CHEBI:15934"/>
    </ligand>
</feature>
<dbReference type="UniPathway" id="UPA00275">
    <property type="reaction ID" value="UER00404"/>
</dbReference>
<comment type="similarity">
    <text evidence="2 7">Belongs to the DMRL synthase family.</text>
</comment>
<evidence type="ECO:0000256" key="1">
    <source>
        <dbReference type="ARBA" id="ARBA00004917"/>
    </source>
</evidence>
<dbReference type="GO" id="GO:0000906">
    <property type="term" value="F:6,7-dimethyl-8-ribityllumazine synthase activity"/>
    <property type="evidence" value="ECO:0007669"/>
    <property type="project" value="UniProtKB-UniRule"/>
</dbReference>
<comment type="caution">
    <text evidence="8">The sequence shown here is derived from an EMBL/GenBank/DDBJ whole genome shotgun (WGS) entry which is preliminary data.</text>
</comment>
<dbReference type="InterPro" id="IPR002180">
    <property type="entry name" value="LS/RS"/>
</dbReference>
<organism evidence="8 9">
    <name type="scientific">Sneathiella litorea</name>
    <dbReference type="NCBI Taxonomy" id="2606216"/>
    <lineage>
        <taxon>Bacteria</taxon>
        <taxon>Pseudomonadati</taxon>
        <taxon>Pseudomonadota</taxon>
        <taxon>Alphaproteobacteria</taxon>
        <taxon>Sneathiellales</taxon>
        <taxon>Sneathiellaceae</taxon>
        <taxon>Sneathiella</taxon>
    </lineage>
</organism>
<feature type="binding site" evidence="7">
    <location>
        <position position="120"/>
    </location>
    <ligand>
        <name>5-amino-6-(D-ribitylamino)uracil</name>
        <dbReference type="ChEBI" id="CHEBI:15934"/>
    </ligand>
</feature>
<comment type="caution">
    <text evidence="7">Lacks conserved residue(s) required for the propagation of feature annotation.</text>
</comment>
<dbReference type="GO" id="GO:0009231">
    <property type="term" value="P:riboflavin biosynthetic process"/>
    <property type="evidence" value="ECO:0007669"/>
    <property type="project" value="UniProtKB-UniRule"/>
</dbReference>
<dbReference type="InterPro" id="IPR036467">
    <property type="entry name" value="LS/RS_sf"/>
</dbReference>
<dbReference type="InterPro" id="IPR034964">
    <property type="entry name" value="LS"/>
</dbReference>
<evidence type="ECO:0000256" key="5">
    <source>
        <dbReference type="ARBA" id="ARBA00022679"/>
    </source>
</evidence>
<dbReference type="GO" id="GO:0005829">
    <property type="term" value="C:cytosol"/>
    <property type="evidence" value="ECO:0007669"/>
    <property type="project" value="TreeGrafter"/>
</dbReference>
<keyword evidence="5 7" id="KW-0808">Transferase</keyword>
<dbReference type="GO" id="GO:0009349">
    <property type="term" value="C:riboflavin synthase complex"/>
    <property type="evidence" value="ECO:0007669"/>
    <property type="project" value="InterPro"/>
</dbReference>
<evidence type="ECO:0000313" key="9">
    <source>
        <dbReference type="Proteomes" id="UP000476030"/>
    </source>
</evidence>
<accession>A0A6L8W4A8</accession>
<dbReference type="EC" id="2.5.1.78" evidence="3 7"/>
<feature type="binding site" evidence="7">
    <location>
        <position position="29"/>
    </location>
    <ligand>
        <name>5-amino-6-(D-ribitylamino)uracil</name>
        <dbReference type="ChEBI" id="CHEBI:15934"/>
    </ligand>
</feature>
<dbReference type="EMBL" id="WTUW01000001">
    <property type="protein sequence ID" value="MZR29067.1"/>
    <property type="molecule type" value="Genomic_DNA"/>
</dbReference>
<dbReference type="AlphaFoldDB" id="A0A6L8W4A8"/>
<dbReference type="PANTHER" id="PTHR21058:SF0">
    <property type="entry name" value="6,7-DIMETHYL-8-RIBITYLLUMAZINE SYNTHASE"/>
    <property type="match status" value="1"/>
</dbReference>
<evidence type="ECO:0000313" key="8">
    <source>
        <dbReference type="EMBL" id="MZR29067.1"/>
    </source>
</evidence>
<evidence type="ECO:0000256" key="7">
    <source>
        <dbReference type="HAMAP-Rule" id="MF_00178"/>
    </source>
</evidence>
<feature type="binding site" evidence="7">
    <location>
        <position position="134"/>
    </location>
    <ligand>
        <name>(2S)-2-hydroxy-3-oxobutyl phosphate</name>
        <dbReference type="ChEBI" id="CHEBI:58830"/>
    </ligand>
</feature>
<feature type="active site" description="Proton donor" evidence="7">
    <location>
        <position position="95"/>
    </location>
</feature>